<dbReference type="STRING" id="595537.Varpa_0267"/>
<gene>
    <name evidence="3" type="ordered locus">Varpa_0267</name>
</gene>
<reference evidence="4" key="1">
    <citation type="submission" date="2010-12" db="EMBL/GenBank/DDBJ databases">
        <title>Complete sequence of Variovorax paradoxus EPS.</title>
        <authorList>
            <consortium name="US DOE Joint Genome Institute"/>
            <person name="Lucas S."/>
            <person name="Copeland A."/>
            <person name="Lapidus A."/>
            <person name="Cheng J.-F."/>
            <person name="Goodwin L."/>
            <person name="Pitluck S."/>
            <person name="Teshima H."/>
            <person name="Detter J.C."/>
            <person name="Han C."/>
            <person name="Tapia R."/>
            <person name="Land M."/>
            <person name="Hauser L."/>
            <person name="Kyrpides N."/>
            <person name="Ivanova N."/>
            <person name="Ovchinnikova G."/>
            <person name="Orwin P."/>
            <person name="Han J.-I.G."/>
            <person name="Woyke T."/>
        </authorList>
    </citation>
    <scope>NUCLEOTIDE SEQUENCE [LARGE SCALE GENOMIC DNA]</scope>
    <source>
        <strain evidence="4">EPS</strain>
    </source>
</reference>
<dbReference type="Pfam" id="PF13723">
    <property type="entry name" value="Ketoacyl-synt_2"/>
    <property type="match status" value="1"/>
</dbReference>
<dbReference type="InterPro" id="IPR014030">
    <property type="entry name" value="Ketoacyl_synth_N"/>
</dbReference>
<name>E6V1C5_VARPE</name>
<dbReference type="OrthoDB" id="9798676at2"/>
<dbReference type="InterPro" id="IPR016039">
    <property type="entry name" value="Thiolase-like"/>
</dbReference>
<protein>
    <recommendedName>
        <fullName evidence="2">Beta-ketoacyl synthase-like N-terminal domain-containing protein</fullName>
    </recommendedName>
</protein>
<dbReference type="eggNOG" id="COG0304">
    <property type="taxonomic scope" value="Bacteria"/>
</dbReference>
<feature type="region of interest" description="Disordered" evidence="1">
    <location>
        <begin position="46"/>
        <end position="65"/>
    </location>
</feature>
<sequence>MSTTATPPTPPMPPMPPTLYIEGPAFWTPTLPGWDAARAAFRGEGALADPPAKRPSPQVLAPAERRRAPDTVALALEVAAAAMAASGRNAADVPCVFASAHGDLSINDYMCGTLASDPKMLSPTKFHNSVHNAAVGYWTIGTGCMAASNAVSAYENSFASGLLEAAVQCAADQEPVLLVGYDTPTVGALTSVTESRGMLAVAMVIAPVRTERSVAALQWSLASHGAAGDDAAATYTPLRSEAAKSLVAINPMAQALGLFESLAHVEGEDEPAFGLQLSPTLSLRLQLRPPPKD</sequence>
<dbReference type="KEGG" id="vpe:Varpa_0267"/>
<accession>E6V1C5</accession>
<feature type="domain" description="Beta-ketoacyl synthase-like N-terminal" evidence="2">
    <location>
        <begin position="53"/>
        <end position="220"/>
    </location>
</feature>
<reference evidence="3 4" key="2">
    <citation type="journal article" date="2013" name="Genome Announc.">
        <title>Genome of the Root-Associated Plant Growth-Promoting Bacterium Variovorax paradoxus Strain EPS.</title>
        <authorList>
            <person name="Han J.I."/>
            <person name="Spain J.C."/>
            <person name="Leadbetter J.R."/>
            <person name="Ovchinnikova G."/>
            <person name="Goodwin L.A."/>
            <person name="Han C.S."/>
            <person name="Woyke T."/>
            <person name="Davenport K.W."/>
            <person name="Orwin P.M."/>
        </authorList>
    </citation>
    <scope>NUCLEOTIDE SEQUENCE [LARGE SCALE GENOMIC DNA]</scope>
    <source>
        <strain evidence="3 4">EPS</strain>
    </source>
</reference>
<evidence type="ECO:0000313" key="3">
    <source>
        <dbReference type="EMBL" id="ADU34489.1"/>
    </source>
</evidence>
<evidence type="ECO:0000256" key="1">
    <source>
        <dbReference type="SAM" id="MobiDB-lite"/>
    </source>
</evidence>
<dbReference type="AlphaFoldDB" id="E6V1C5"/>
<evidence type="ECO:0000313" key="4">
    <source>
        <dbReference type="Proteomes" id="UP000008917"/>
    </source>
</evidence>
<dbReference type="Proteomes" id="UP000008917">
    <property type="component" value="Chromosome"/>
</dbReference>
<dbReference type="HOGENOM" id="CLU_1041583_0_0_4"/>
<evidence type="ECO:0000259" key="2">
    <source>
        <dbReference type="Pfam" id="PF13723"/>
    </source>
</evidence>
<proteinExistence type="predicted"/>
<dbReference type="EMBL" id="CP002417">
    <property type="protein sequence ID" value="ADU34489.1"/>
    <property type="molecule type" value="Genomic_DNA"/>
</dbReference>
<dbReference type="GO" id="GO:0016746">
    <property type="term" value="F:acyltransferase activity"/>
    <property type="evidence" value="ECO:0007669"/>
    <property type="project" value="InterPro"/>
</dbReference>
<dbReference type="SUPFAM" id="SSF53901">
    <property type="entry name" value="Thiolase-like"/>
    <property type="match status" value="1"/>
</dbReference>
<organism evidence="3 4">
    <name type="scientific">Variovorax paradoxus (strain EPS)</name>
    <dbReference type="NCBI Taxonomy" id="595537"/>
    <lineage>
        <taxon>Bacteria</taxon>
        <taxon>Pseudomonadati</taxon>
        <taxon>Pseudomonadota</taxon>
        <taxon>Betaproteobacteria</taxon>
        <taxon>Burkholderiales</taxon>
        <taxon>Comamonadaceae</taxon>
        <taxon>Variovorax</taxon>
    </lineage>
</organism>